<dbReference type="SUPFAM" id="SSF55545">
    <property type="entry name" value="beta-N-acetylhexosaminidase-like domain"/>
    <property type="match status" value="1"/>
</dbReference>
<comment type="similarity">
    <text evidence="2">Belongs to the glycosyl hydrolase 20 family.</text>
</comment>
<evidence type="ECO:0000256" key="7">
    <source>
        <dbReference type="ARBA" id="ARBA00033000"/>
    </source>
</evidence>
<dbReference type="Gene3D" id="2.60.40.10">
    <property type="entry name" value="Immunoglobulins"/>
    <property type="match status" value="1"/>
</dbReference>
<dbReference type="HOGENOM" id="CLU_007082_4_1_7"/>
<dbReference type="Proteomes" id="UP000001880">
    <property type="component" value="Chromosome"/>
</dbReference>
<dbReference type="STRING" id="502025.Hoch_1475"/>
<dbReference type="InterPro" id="IPR008965">
    <property type="entry name" value="CBM2/CBM3_carb-bd_dom_sf"/>
</dbReference>
<dbReference type="Pfam" id="PF03173">
    <property type="entry name" value="CHB_HEX"/>
    <property type="match status" value="1"/>
</dbReference>
<dbReference type="Gene3D" id="2.60.40.290">
    <property type="match status" value="1"/>
</dbReference>
<dbReference type="InterPro" id="IPR015882">
    <property type="entry name" value="HEX_bac_N"/>
</dbReference>
<dbReference type="Pfam" id="PF03174">
    <property type="entry name" value="CHB_HEX_C"/>
    <property type="match status" value="1"/>
</dbReference>
<dbReference type="EC" id="3.2.1.52" evidence="3"/>
<gene>
    <name evidence="10" type="ordered locus">Hoch_1475</name>
</gene>
<dbReference type="CAZy" id="GH20">
    <property type="family name" value="Glycoside Hydrolase Family 20"/>
</dbReference>
<feature type="active site" description="Proton donor" evidence="8">
    <location>
        <position position="573"/>
    </location>
</feature>
<protein>
    <recommendedName>
        <fullName evidence="3">beta-N-acetylhexosaminidase</fullName>
        <ecNumber evidence="3">3.2.1.52</ecNumber>
    </recommendedName>
    <alternativeName>
        <fullName evidence="6">Beta-N-acetylhexosaminidase</fullName>
    </alternativeName>
    <alternativeName>
        <fullName evidence="7">N-acetyl-beta-glucosaminidase</fullName>
    </alternativeName>
</protein>
<evidence type="ECO:0000259" key="9">
    <source>
        <dbReference type="SMART" id="SM01081"/>
    </source>
</evidence>
<dbReference type="Gene3D" id="3.30.379.10">
    <property type="entry name" value="Chitobiase/beta-hexosaminidase domain 2-like"/>
    <property type="match status" value="1"/>
</dbReference>
<evidence type="ECO:0000256" key="6">
    <source>
        <dbReference type="ARBA" id="ARBA00030512"/>
    </source>
</evidence>
<keyword evidence="5 10" id="KW-0326">Glycosidase</keyword>
<dbReference type="GO" id="GO:0005975">
    <property type="term" value="P:carbohydrate metabolic process"/>
    <property type="evidence" value="ECO:0007669"/>
    <property type="project" value="InterPro"/>
</dbReference>
<evidence type="ECO:0000256" key="2">
    <source>
        <dbReference type="ARBA" id="ARBA00006285"/>
    </source>
</evidence>
<dbReference type="InterPro" id="IPR014756">
    <property type="entry name" value="Ig_E-set"/>
</dbReference>
<dbReference type="PRINTS" id="PR00738">
    <property type="entry name" value="GLHYDRLASE20"/>
</dbReference>
<dbReference type="GO" id="GO:0030203">
    <property type="term" value="P:glycosaminoglycan metabolic process"/>
    <property type="evidence" value="ECO:0007669"/>
    <property type="project" value="TreeGrafter"/>
</dbReference>
<dbReference type="InterPro" id="IPR015883">
    <property type="entry name" value="Glyco_hydro_20_cat"/>
</dbReference>
<evidence type="ECO:0000256" key="1">
    <source>
        <dbReference type="ARBA" id="ARBA00001231"/>
    </source>
</evidence>
<dbReference type="Pfam" id="PF00728">
    <property type="entry name" value="Glyco_hydro_20"/>
    <property type="match status" value="1"/>
</dbReference>
<feature type="domain" description="Chitobiase/beta-hexosaminidases N-terminal" evidence="9">
    <location>
        <begin position="51"/>
        <end position="213"/>
    </location>
</feature>
<dbReference type="KEGG" id="hoh:Hoch_1475"/>
<dbReference type="SUPFAM" id="SSF81296">
    <property type="entry name" value="E set domains"/>
    <property type="match status" value="1"/>
</dbReference>
<proteinExistence type="inferred from homology"/>
<dbReference type="InterPro" id="IPR029018">
    <property type="entry name" value="Hex-like_dom2"/>
</dbReference>
<dbReference type="RefSeq" id="WP_012826637.1">
    <property type="nucleotide sequence ID" value="NC_013440.1"/>
</dbReference>
<evidence type="ECO:0000256" key="4">
    <source>
        <dbReference type="ARBA" id="ARBA00022801"/>
    </source>
</evidence>
<dbReference type="eggNOG" id="COG3525">
    <property type="taxonomic scope" value="Bacteria"/>
</dbReference>
<dbReference type="EMBL" id="CP001804">
    <property type="protein sequence ID" value="ACY14028.1"/>
    <property type="molecule type" value="Genomic_DNA"/>
</dbReference>
<dbReference type="InterPro" id="IPR017853">
    <property type="entry name" value="GH"/>
</dbReference>
<dbReference type="InterPro" id="IPR013783">
    <property type="entry name" value="Ig-like_fold"/>
</dbReference>
<evidence type="ECO:0000256" key="8">
    <source>
        <dbReference type="PIRSR" id="PIRSR625705-1"/>
    </source>
</evidence>
<dbReference type="InterPro" id="IPR012291">
    <property type="entry name" value="CBM2_carb-bd_dom_sf"/>
</dbReference>
<dbReference type="CDD" id="cd02847">
    <property type="entry name" value="E_set_Chitobiase_C"/>
    <property type="match status" value="1"/>
</dbReference>
<dbReference type="Pfam" id="PF02838">
    <property type="entry name" value="Glyco_hydro_20b"/>
    <property type="match status" value="1"/>
</dbReference>
<dbReference type="GO" id="GO:0004563">
    <property type="term" value="F:beta-N-acetylhexosaminidase activity"/>
    <property type="evidence" value="ECO:0007669"/>
    <property type="project" value="UniProtKB-EC"/>
</dbReference>
<evidence type="ECO:0000256" key="3">
    <source>
        <dbReference type="ARBA" id="ARBA00012663"/>
    </source>
</evidence>
<dbReference type="InterPro" id="IPR025705">
    <property type="entry name" value="Beta_hexosaminidase_sua/sub"/>
</dbReference>
<dbReference type="OrthoDB" id="9763537at2"/>
<evidence type="ECO:0000313" key="10">
    <source>
        <dbReference type="EMBL" id="ACY14028.1"/>
    </source>
</evidence>
<dbReference type="PANTHER" id="PTHR22600:SF57">
    <property type="entry name" value="BETA-N-ACETYLHEXOSAMINIDASE"/>
    <property type="match status" value="1"/>
</dbReference>
<reference evidence="10 11" key="1">
    <citation type="journal article" date="2010" name="Stand. Genomic Sci.">
        <title>Complete genome sequence of Haliangium ochraceum type strain (SMP-2).</title>
        <authorList>
            <consortium name="US DOE Joint Genome Institute (JGI-PGF)"/>
            <person name="Ivanova N."/>
            <person name="Daum C."/>
            <person name="Lang E."/>
            <person name="Abt B."/>
            <person name="Kopitz M."/>
            <person name="Saunders E."/>
            <person name="Lapidus A."/>
            <person name="Lucas S."/>
            <person name="Glavina Del Rio T."/>
            <person name="Nolan M."/>
            <person name="Tice H."/>
            <person name="Copeland A."/>
            <person name="Cheng J.F."/>
            <person name="Chen F."/>
            <person name="Bruce D."/>
            <person name="Goodwin L."/>
            <person name="Pitluck S."/>
            <person name="Mavromatis K."/>
            <person name="Pati A."/>
            <person name="Mikhailova N."/>
            <person name="Chen A."/>
            <person name="Palaniappan K."/>
            <person name="Land M."/>
            <person name="Hauser L."/>
            <person name="Chang Y.J."/>
            <person name="Jeffries C.D."/>
            <person name="Detter J.C."/>
            <person name="Brettin T."/>
            <person name="Rohde M."/>
            <person name="Goker M."/>
            <person name="Bristow J."/>
            <person name="Markowitz V."/>
            <person name="Eisen J.A."/>
            <person name="Hugenholtz P."/>
            <person name="Kyrpides N.C."/>
            <person name="Klenk H.P."/>
        </authorList>
    </citation>
    <scope>NUCLEOTIDE SEQUENCE [LARGE SCALE GENOMIC DNA]</scope>
    <source>
        <strain evidence="11">DSM 14365 / CIP 107738 / JCM 11303 / AJ 13395 / SMP-2</strain>
    </source>
</reference>
<comment type="catalytic activity">
    <reaction evidence="1">
        <text>Hydrolysis of terminal non-reducing N-acetyl-D-hexosamine residues in N-acetyl-beta-D-hexosaminides.</text>
        <dbReference type="EC" id="3.2.1.52"/>
    </reaction>
</comment>
<dbReference type="GO" id="GO:0016020">
    <property type="term" value="C:membrane"/>
    <property type="evidence" value="ECO:0007669"/>
    <property type="project" value="TreeGrafter"/>
</dbReference>
<dbReference type="InterPro" id="IPR004867">
    <property type="entry name" value="CHB_C_dom"/>
</dbReference>
<dbReference type="SUPFAM" id="SSF51445">
    <property type="entry name" value="(Trans)glycosidases"/>
    <property type="match status" value="1"/>
</dbReference>
<dbReference type="SMART" id="SM01081">
    <property type="entry name" value="CHB_HEX"/>
    <property type="match status" value="1"/>
</dbReference>
<dbReference type="PROSITE" id="PS51257">
    <property type="entry name" value="PROKAR_LIPOPROTEIN"/>
    <property type="match status" value="1"/>
</dbReference>
<accession>D0LVP4</accession>
<dbReference type="Gene3D" id="3.20.20.80">
    <property type="entry name" value="Glycosidases"/>
    <property type="match status" value="1"/>
</dbReference>
<dbReference type="GO" id="GO:0030247">
    <property type="term" value="F:polysaccharide binding"/>
    <property type="evidence" value="ECO:0007669"/>
    <property type="project" value="InterPro"/>
</dbReference>
<evidence type="ECO:0000313" key="11">
    <source>
        <dbReference type="Proteomes" id="UP000001880"/>
    </source>
</evidence>
<dbReference type="PANTHER" id="PTHR22600">
    <property type="entry name" value="BETA-HEXOSAMINIDASE"/>
    <property type="match status" value="1"/>
</dbReference>
<dbReference type="AlphaFoldDB" id="D0LVP4"/>
<keyword evidence="11" id="KW-1185">Reference proteome</keyword>
<sequence>MKLSTSVCPLLLAAALCGCSGDDGPSEPAPTVDAGVPAAPLTQEVLDRMARDIELRYELLETHGAQAGVDCKALAGDYASCHTARLVLSNRGEEALPSGGWTLYFHSIRRVLSVEGEDFTISHINGDLHALRPTASFAGFAAGEALNVAFVAEYWTLYQSDFMPRYYLSADGLDSRIIANTDSDDSDAYAAPITGENRKRTPQDNNVFATAQTRYDDNASLTLLAAEEVARTVIPTPVSQEHPEAGALDLSVGVDIAASEALSQASVDALAQRLSLLGVERADGGVSVSVSVDAAHFEGEDAAYASAGGYELRVGPADGGGGDDIEIIGYDQAGAFYGVQSLMALLPAGGDGGDGALSVPHALIKDAPRFAHRGVLVDVARNFRSKQVLLRFIEQMAAYKLNRLHLHLSDDEGWRLAIDGLPELTEVGGRRCHDLDERRCLLPQLGSGPFDDNAGSGFYSRADYIDIVRHAQAHFVQVIPEIDMPAHARAAIVAMEARYELLAASDQDAAAEYRLRDPDDTSNYTSVQFYDDSYLNPCQPSTYRFADKVIGEVQAMHLEAGQPLAAWHMGGDEAKNIHLGGGYEGLGGTTEWKGSIDQSAEDLPWAKSPRCQQLLADQPAIGGVGDLGAYFARRMGEIVAAREIATLVAWQDGLKGIDSAGELAVAEVMINFWETLYWGGFESVHAWLESGFSVVLSNPDYLYFDFPYEVDPAERGYYWAARAIDAKKVFTFSPGNLAQNAETSRDRDGNPFAATTAVAEAAFTGIQGQLWGETIRSDAHFEYMAFPRLLALAERAWHRASWELERDVGQSFEAGVSEHVDTAALAFDWNRFANALGQKELAKLDAAGVAYRVPVPGATLVEGKLSANVEFPGLRIQYRDAAGSWQLYDAEAQPAASASTELRALATDERAGRAVTVAP</sequence>
<organism evidence="10 11">
    <name type="scientific">Haliangium ochraceum (strain DSM 14365 / JCM 11303 / SMP-2)</name>
    <dbReference type="NCBI Taxonomy" id="502025"/>
    <lineage>
        <taxon>Bacteria</taxon>
        <taxon>Pseudomonadati</taxon>
        <taxon>Myxococcota</taxon>
        <taxon>Polyangia</taxon>
        <taxon>Haliangiales</taxon>
        <taxon>Kofleriaceae</taxon>
        <taxon>Haliangium</taxon>
    </lineage>
</organism>
<name>D0LVP4_HALO1</name>
<evidence type="ECO:0000256" key="5">
    <source>
        <dbReference type="ARBA" id="ARBA00023295"/>
    </source>
</evidence>
<dbReference type="InterPro" id="IPR004866">
    <property type="entry name" value="CHB/HEX_N_dom"/>
</dbReference>
<dbReference type="SUPFAM" id="SSF49384">
    <property type="entry name" value="Carbohydrate-binding domain"/>
    <property type="match status" value="1"/>
</dbReference>
<keyword evidence="4 10" id="KW-0378">Hydrolase</keyword>